<evidence type="ECO:0000256" key="5">
    <source>
        <dbReference type="SAM" id="MobiDB-lite"/>
    </source>
</evidence>
<comment type="caution">
    <text evidence="8">The sequence shown here is derived from an EMBL/GenBank/DDBJ whole genome shotgun (WGS) entry which is preliminary data.</text>
</comment>
<dbReference type="PANTHER" id="PTHR14948:SF44">
    <property type="entry name" value="PROLINE-RICH TRANSMEMBRANE PROTEIN 1-LIKE"/>
    <property type="match status" value="1"/>
</dbReference>
<feature type="transmembrane region" description="Helical" evidence="6">
    <location>
        <begin position="112"/>
        <end position="136"/>
    </location>
</feature>
<accession>A0ABT2S8Z1</accession>
<feature type="transmembrane region" description="Helical" evidence="6">
    <location>
        <begin position="157"/>
        <end position="181"/>
    </location>
</feature>
<dbReference type="RefSeq" id="WP_262582335.1">
    <property type="nucleotide sequence ID" value="NZ_JAOQJV010000025.1"/>
</dbReference>
<evidence type="ECO:0000259" key="7">
    <source>
        <dbReference type="Pfam" id="PF13240"/>
    </source>
</evidence>
<dbReference type="Pfam" id="PF13240">
    <property type="entry name" value="Zn_Ribbon_1"/>
    <property type="match status" value="1"/>
</dbReference>
<keyword evidence="9" id="KW-1185">Reference proteome</keyword>
<evidence type="ECO:0000313" key="9">
    <source>
        <dbReference type="Proteomes" id="UP001207605"/>
    </source>
</evidence>
<evidence type="ECO:0000256" key="3">
    <source>
        <dbReference type="ARBA" id="ARBA00022989"/>
    </source>
</evidence>
<comment type="subcellular location">
    <subcellularLocation>
        <location evidence="1">Membrane</location>
    </subcellularLocation>
</comment>
<feature type="region of interest" description="Disordered" evidence="5">
    <location>
        <begin position="26"/>
        <end position="78"/>
    </location>
</feature>
<gene>
    <name evidence="8" type="ORF">OCV65_12580</name>
</gene>
<evidence type="ECO:0000256" key="4">
    <source>
        <dbReference type="ARBA" id="ARBA00023136"/>
    </source>
</evidence>
<organism evidence="8 9">
    <name type="scientific">Dorea ammoniilytica</name>
    <dbReference type="NCBI Taxonomy" id="2981788"/>
    <lineage>
        <taxon>Bacteria</taxon>
        <taxon>Bacillati</taxon>
        <taxon>Bacillota</taxon>
        <taxon>Clostridia</taxon>
        <taxon>Lachnospirales</taxon>
        <taxon>Lachnospiraceae</taxon>
        <taxon>Dorea</taxon>
    </lineage>
</organism>
<keyword evidence="4 6" id="KW-0472">Membrane</keyword>
<reference evidence="8 9" key="1">
    <citation type="journal article" date="2021" name="ISME Commun">
        <title>Automated analysis of genomic sequences facilitates high-throughput and comprehensive description of bacteria.</title>
        <authorList>
            <person name="Hitch T.C.A."/>
        </authorList>
    </citation>
    <scope>NUCLEOTIDE SEQUENCE [LARGE SCALE GENOMIC DNA]</scope>
    <source>
        <strain evidence="8 9">Sanger_02</strain>
    </source>
</reference>
<feature type="region of interest" description="Disordered" evidence="5">
    <location>
        <begin position="194"/>
        <end position="223"/>
    </location>
</feature>
<sequence>MKCSFCGNEVEKGMKYCPLCGAEVKEETPENQTPEMENHDEPNNDYSYGQSSSDPNGGYSYGQSSSDPNGGYSYGQNDSNPNSSFNYGGKSGNGYSQFNNGQPEKQISGTPYIIFSILVTLCCCLPLGIVSIVYASKINSLQNAGDYEGAKAAAKKAKIFMIVGAVGGLIASVGLFATGYISDSTTVQTVENMLDEDADTTDSRDDVTETDDKETTKEPVTANEDLGDSWKSYTVQINDAVVTFPCEVSKLEETGLTLDTDDKSEDYVINKDDYELVYFRDSNANSLMFIVSNKTDSAKTIKECKVSGIYVDEYDVEDGSLTVIFPGNIQVGMDISDVEAKWGEASDVYEGEYSHTYSWYDEDTYNYCTVSVDPETKKVTMIDLDGQDLQ</sequence>
<keyword evidence="3 6" id="KW-1133">Transmembrane helix</keyword>
<evidence type="ECO:0000256" key="1">
    <source>
        <dbReference type="ARBA" id="ARBA00004370"/>
    </source>
</evidence>
<dbReference type="EMBL" id="JAOQJV010000025">
    <property type="protein sequence ID" value="MCU6701058.1"/>
    <property type="molecule type" value="Genomic_DNA"/>
</dbReference>
<evidence type="ECO:0000313" key="8">
    <source>
        <dbReference type="EMBL" id="MCU6701058.1"/>
    </source>
</evidence>
<evidence type="ECO:0000256" key="6">
    <source>
        <dbReference type="SAM" id="Phobius"/>
    </source>
</evidence>
<keyword evidence="2 6" id="KW-0812">Transmembrane</keyword>
<evidence type="ECO:0000256" key="2">
    <source>
        <dbReference type="ARBA" id="ARBA00022692"/>
    </source>
</evidence>
<name>A0ABT2S8Z1_9FIRM</name>
<dbReference type="InterPro" id="IPR026870">
    <property type="entry name" value="Zinc_ribbon_dom"/>
</dbReference>
<dbReference type="Proteomes" id="UP001207605">
    <property type="component" value="Unassembled WGS sequence"/>
</dbReference>
<feature type="compositionally biased region" description="Polar residues" evidence="5">
    <location>
        <begin position="44"/>
        <end position="78"/>
    </location>
</feature>
<protein>
    <submittedName>
        <fullName evidence="8">CD225/dispanin family protein</fullName>
    </submittedName>
</protein>
<dbReference type="InterPro" id="IPR007593">
    <property type="entry name" value="CD225/Dispanin_fam"/>
</dbReference>
<proteinExistence type="predicted"/>
<feature type="domain" description="Zinc-ribbon" evidence="7">
    <location>
        <begin position="2"/>
        <end position="24"/>
    </location>
</feature>
<dbReference type="PANTHER" id="PTHR14948">
    <property type="entry name" value="NG5"/>
    <property type="match status" value="1"/>
</dbReference>
<dbReference type="Pfam" id="PF04505">
    <property type="entry name" value="CD225"/>
    <property type="match status" value="1"/>
</dbReference>
<dbReference type="InterPro" id="IPR051423">
    <property type="entry name" value="CD225/Dispanin"/>
</dbReference>